<dbReference type="SUPFAM" id="SSF102114">
    <property type="entry name" value="Radical SAM enzymes"/>
    <property type="match status" value="1"/>
</dbReference>
<keyword evidence="4 6" id="KW-0408">Iron</keyword>
<dbReference type="InterPro" id="IPR058240">
    <property type="entry name" value="rSAM_sf"/>
</dbReference>
<dbReference type="InterPro" id="IPR013785">
    <property type="entry name" value="Aldolase_TIM"/>
</dbReference>
<keyword evidence="1 6" id="KW-0004">4Fe-4S</keyword>
<dbReference type="PROSITE" id="PS51918">
    <property type="entry name" value="RADICAL_SAM"/>
    <property type="match status" value="1"/>
</dbReference>
<accession>A0A4Y7RGM3</accession>
<keyword evidence="9" id="KW-1185">Reference proteome</keyword>
<organism evidence="8 9">
    <name type="scientific">Pelotomaculum schinkii</name>
    <dbReference type="NCBI Taxonomy" id="78350"/>
    <lineage>
        <taxon>Bacteria</taxon>
        <taxon>Bacillati</taxon>
        <taxon>Bacillota</taxon>
        <taxon>Clostridia</taxon>
        <taxon>Eubacteriales</taxon>
        <taxon>Desulfotomaculaceae</taxon>
        <taxon>Pelotomaculum</taxon>
    </lineage>
</organism>
<evidence type="ECO:0000313" key="8">
    <source>
        <dbReference type="EMBL" id="TEB07852.1"/>
    </source>
</evidence>
<keyword evidence="6 8" id="KW-0560">Oxidoreductase</keyword>
<comment type="caution">
    <text evidence="8">The sequence shown here is derived from an EMBL/GenBank/DDBJ whole genome shotgun (WGS) entry which is preliminary data.</text>
</comment>
<keyword evidence="8" id="KW-0670">Pyruvate</keyword>
<dbReference type="Pfam" id="PF04055">
    <property type="entry name" value="Radical_SAM"/>
    <property type="match status" value="1"/>
</dbReference>
<dbReference type="GO" id="GO:0051539">
    <property type="term" value="F:4 iron, 4 sulfur cluster binding"/>
    <property type="evidence" value="ECO:0007669"/>
    <property type="project" value="UniProtKB-UniRule"/>
</dbReference>
<keyword evidence="8" id="KW-0456">Lyase</keyword>
<comment type="function">
    <text evidence="6">Activation of pyruvate formate-lyase under anaerobic conditions by generation of an organic free radical, using S-adenosylmethionine and reduced flavodoxin as cosubstrates to produce 5'-deoxy-adenosine.</text>
</comment>
<dbReference type="RefSeq" id="WP_190239638.1">
    <property type="nucleotide sequence ID" value="NZ_QFGA01000001.1"/>
</dbReference>
<name>A0A4Y7RGM3_9FIRM</name>
<dbReference type="EMBL" id="QFGA01000001">
    <property type="protein sequence ID" value="TEB07852.1"/>
    <property type="molecule type" value="Genomic_DNA"/>
</dbReference>
<dbReference type="SFLD" id="SFLDS00029">
    <property type="entry name" value="Radical_SAM"/>
    <property type="match status" value="1"/>
</dbReference>
<dbReference type="PIRSF" id="PIRSF000371">
    <property type="entry name" value="PFL_act_enz"/>
    <property type="match status" value="1"/>
</dbReference>
<dbReference type="CDD" id="cd01335">
    <property type="entry name" value="Radical_SAM"/>
    <property type="match status" value="1"/>
</dbReference>
<dbReference type="InterPro" id="IPR012838">
    <property type="entry name" value="PFL1_activating"/>
</dbReference>
<dbReference type="GO" id="GO:0043365">
    <property type="term" value="F:[formate-C-acetyltransferase]-activating enzyme activity"/>
    <property type="evidence" value="ECO:0007669"/>
    <property type="project" value="UniProtKB-UniRule"/>
</dbReference>
<keyword evidence="6" id="KW-0963">Cytoplasm</keyword>
<comment type="subcellular location">
    <subcellularLocation>
        <location evidence="6">Cytoplasm</location>
    </subcellularLocation>
</comment>
<comment type="catalytic activity">
    <reaction evidence="6">
        <text>glycyl-[formate C-acetyltransferase] + reduced [flavodoxin] + S-adenosyl-L-methionine = glycin-2-yl radical-[formate C-acetyltransferase] + semiquinone [flavodoxin] + 5'-deoxyadenosine + L-methionine + H(+)</text>
        <dbReference type="Rhea" id="RHEA:19225"/>
        <dbReference type="Rhea" id="RHEA-COMP:10622"/>
        <dbReference type="Rhea" id="RHEA-COMP:12190"/>
        <dbReference type="Rhea" id="RHEA-COMP:12191"/>
        <dbReference type="Rhea" id="RHEA-COMP:14480"/>
        <dbReference type="ChEBI" id="CHEBI:15378"/>
        <dbReference type="ChEBI" id="CHEBI:17319"/>
        <dbReference type="ChEBI" id="CHEBI:29947"/>
        <dbReference type="ChEBI" id="CHEBI:32722"/>
        <dbReference type="ChEBI" id="CHEBI:57618"/>
        <dbReference type="ChEBI" id="CHEBI:57844"/>
        <dbReference type="ChEBI" id="CHEBI:59789"/>
        <dbReference type="ChEBI" id="CHEBI:140311"/>
        <dbReference type="EC" id="1.97.1.4"/>
    </reaction>
</comment>
<protein>
    <recommendedName>
        <fullName evidence="6">Pyruvate formate-lyase-activating enzyme</fullName>
        <ecNumber evidence="6">1.97.1.4</ecNumber>
    </recommendedName>
</protein>
<keyword evidence="2 6" id="KW-0949">S-adenosyl-L-methionine</keyword>
<gene>
    <name evidence="8" type="primary">pflA_1</name>
    <name evidence="8" type="ORF">Psch_01407</name>
</gene>
<dbReference type="PANTHER" id="PTHR30352">
    <property type="entry name" value="PYRUVATE FORMATE-LYASE-ACTIVATING ENZYME"/>
    <property type="match status" value="1"/>
</dbReference>
<comment type="cofactor">
    <cofactor evidence="6">
        <name>[4Fe-4S] cluster</name>
        <dbReference type="ChEBI" id="CHEBI:49883"/>
    </cofactor>
    <text evidence="6">Binds 1 [4Fe-4S] cluster. The cluster is coordinated with 3 cysteines and an exchangeable S-adenosyl-L-methionine.</text>
</comment>
<evidence type="ECO:0000256" key="2">
    <source>
        <dbReference type="ARBA" id="ARBA00022691"/>
    </source>
</evidence>
<dbReference type="AlphaFoldDB" id="A0A4Y7RGM3"/>
<dbReference type="InterPro" id="IPR012839">
    <property type="entry name" value="Organic_radical_activase"/>
</dbReference>
<evidence type="ECO:0000256" key="1">
    <source>
        <dbReference type="ARBA" id="ARBA00022485"/>
    </source>
</evidence>
<dbReference type="GO" id="GO:0005737">
    <property type="term" value="C:cytoplasm"/>
    <property type="evidence" value="ECO:0007669"/>
    <property type="project" value="UniProtKB-SubCell"/>
</dbReference>
<proteinExistence type="inferred from homology"/>
<keyword evidence="3 6" id="KW-0479">Metal-binding</keyword>
<dbReference type="GO" id="GO:0016829">
    <property type="term" value="F:lyase activity"/>
    <property type="evidence" value="ECO:0007669"/>
    <property type="project" value="UniProtKB-KW"/>
</dbReference>
<reference evidence="8 9" key="1">
    <citation type="journal article" date="2018" name="Environ. Microbiol.">
        <title>Novel energy conservation strategies and behaviour of Pelotomaculum schinkii driving syntrophic propionate catabolism.</title>
        <authorList>
            <person name="Hidalgo-Ahumada C.A.P."/>
            <person name="Nobu M.K."/>
            <person name="Narihiro T."/>
            <person name="Tamaki H."/>
            <person name="Liu W.T."/>
            <person name="Kamagata Y."/>
            <person name="Stams A.J.M."/>
            <person name="Imachi H."/>
            <person name="Sousa D.Z."/>
        </authorList>
    </citation>
    <scope>NUCLEOTIDE SEQUENCE [LARGE SCALE GENOMIC DNA]</scope>
    <source>
        <strain evidence="8 9">HH</strain>
    </source>
</reference>
<dbReference type="EC" id="1.97.1.4" evidence="6"/>
<sequence>MIGYIHSIETMGAVDNGGIRFVLFLQGCGLRCSFCHNPDTWLASGKPVEAAEVIEQLKSYKTFFELSGGGLTVSGGEPLLQSGFVKELFIEAGKLGIHRALDTAGYCKRGDLQEVLPHTDQVLFSLKVVDPEKHRQLTERENVDIIKNLRMTAESQVQLVVCYVLIPGVNDAPEDAQALADLVKSLNKDVPVDVLAYSKLGADKWEEMGLCDPMAGVAPATQKQVELFQSGLRRLGVHLHNVRRWGNFLDDEGRDKFAGNYSVIHAE</sequence>
<evidence type="ECO:0000259" key="7">
    <source>
        <dbReference type="PROSITE" id="PS51918"/>
    </source>
</evidence>
<dbReference type="GO" id="GO:0046872">
    <property type="term" value="F:metal ion binding"/>
    <property type="evidence" value="ECO:0007669"/>
    <property type="project" value="UniProtKB-UniRule"/>
</dbReference>
<dbReference type="InterPro" id="IPR007197">
    <property type="entry name" value="rSAM"/>
</dbReference>
<keyword evidence="5 6" id="KW-0411">Iron-sulfur</keyword>
<dbReference type="PANTHER" id="PTHR30352:SF5">
    <property type="entry name" value="PYRUVATE FORMATE-LYASE 1-ACTIVATING ENZYME"/>
    <property type="match status" value="1"/>
</dbReference>
<evidence type="ECO:0000313" key="9">
    <source>
        <dbReference type="Proteomes" id="UP000298324"/>
    </source>
</evidence>
<dbReference type="SFLD" id="SFLDG01066">
    <property type="entry name" value="organic_radical-activating_enz"/>
    <property type="match status" value="1"/>
</dbReference>
<evidence type="ECO:0000256" key="6">
    <source>
        <dbReference type="RuleBase" id="RU362053"/>
    </source>
</evidence>
<dbReference type="NCBIfam" id="TIGR02493">
    <property type="entry name" value="PFLA"/>
    <property type="match status" value="1"/>
</dbReference>
<dbReference type="Gene3D" id="3.20.20.70">
    <property type="entry name" value="Aldolase class I"/>
    <property type="match status" value="1"/>
</dbReference>
<evidence type="ECO:0000256" key="4">
    <source>
        <dbReference type="ARBA" id="ARBA00023004"/>
    </source>
</evidence>
<feature type="domain" description="Radical SAM core" evidence="7">
    <location>
        <begin position="14"/>
        <end position="234"/>
    </location>
</feature>
<evidence type="ECO:0000256" key="3">
    <source>
        <dbReference type="ARBA" id="ARBA00022723"/>
    </source>
</evidence>
<dbReference type="InterPro" id="IPR034457">
    <property type="entry name" value="Organic_radical-activating"/>
</dbReference>
<evidence type="ECO:0000256" key="5">
    <source>
        <dbReference type="ARBA" id="ARBA00023014"/>
    </source>
</evidence>
<comment type="similarity">
    <text evidence="6">Belongs to the organic radical-activating enzymes family.</text>
</comment>
<dbReference type="Proteomes" id="UP000298324">
    <property type="component" value="Unassembled WGS sequence"/>
</dbReference>